<gene>
    <name evidence="2" type="ORF">KFL_003310190</name>
</gene>
<accession>A0A1Y1IEH1</accession>
<feature type="region of interest" description="Disordered" evidence="1">
    <location>
        <begin position="98"/>
        <end position="146"/>
    </location>
</feature>
<feature type="compositionally biased region" description="Basic and acidic residues" evidence="1">
    <location>
        <begin position="100"/>
        <end position="109"/>
    </location>
</feature>
<keyword evidence="3" id="KW-1185">Reference proteome</keyword>
<protein>
    <submittedName>
        <fullName evidence="2">Uncharacterized protein</fullName>
    </submittedName>
</protein>
<evidence type="ECO:0000313" key="2">
    <source>
        <dbReference type="EMBL" id="GAQ87107.1"/>
    </source>
</evidence>
<feature type="compositionally biased region" description="Basic and acidic residues" evidence="1">
    <location>
        <begin position="125"/>
        <end position="136"/>
    </location>
</feature>
<dbReference type="EMBL" id="DF237280">
    <property type="protein sequence ID" value="GAQ87107.1"/>
    <property type="molecule type" value="Genomic_DNA"/>
</dbReference>
<proteinExistence type="predicted"/>
<evidence type="ECO:0000313" key="3">
    <source>
        <dbReference type="Proteomes" id="UP000054558"/>
    </source>
</evidence>
<evidence type="ECO:0000256" key="1">
    <source>
        <dbReference type="SAM" id="MobiDB-lite"/>
    </source>
</evidence>
<dbReference type="Proteomes" id="UP000054558">
    <property type="component" value="Unassembled WGS sequence"/>
</dbReference>
<reference evidence="2 3" key="1">
    <citation type="journal article" date="2014" name="Nat. Commun.">
        <title>Klebsormidium flaccidum genome reveals primary factors for plant terrestrial adaptation.</title>
        <authorList>
            <person name="Hori K."/>
            <person name="Maruyama F."/>
            <person name="Fujisawa T."/>
            <person name="Togashi T."/>
            <person name="Yamamoto N."/>
            <person name="Seo M."/>
            <person name="Sato S."/>
            <person name="Yamada T."/>
            <person name="Mori H."/>
            <person name="Tajima N."/>
            <person name="Moriyama T."/>
            <person name="Ikeuchi M."/>
            <person name="Watanabe M."/>
            <person name="Wada H."/>
            <person name="Kobayashi K."/>
            <person name="Saito M."/>
            <person name="Masuda T."/>
            <person name="Sasaki-Sekimoto Y."/>
            <person name="Mashiguchi K."/>
            <person name="Awai K."/>
            <person name="Shimojima M."/>
            <person name="Masuda S."/>
            <person name="Iwai M."/>
            <person name="Nobusawa T."/>
            <person name="Narise T."/>
            <person name="Kondo S."/>
            <person name="Saito H."/>
            <person name="Sato R."/>
            <person name="Murakawa M."/>
            <person name="Ihara Y."/>
            <person name="Oshima-Yamada Y."/>
            <person name="Ohtaka K."/>
            <person name="Satoh M."/>
            <person name="Sonobe K."/>
            <person name="Ishii M."/>
            <person name="Ohtani R."/>
            <person name="Kanamori-Sato M."/>
            <person name="Honoki R."/>
            <person name="Miyazaki D."/>
            <person name="Mochizuki H."/>
            <person name="Umetsu J."/>
            <person name="Higashi K."/>
            <person name="Shibata D."/>
            <person name="Kamiya Y."/>
            <person name="Sato N."/>
            <person name="Nakamura Y."/>
            <person name="Tabata S."/>
            <person name="Ida S."/>
            <person name="Kurokawa K."/>
            <person name="Ohta H."/>
        </authorList>
    </citation>
    <scope>NUCLEOTIDE SEQUENCE [LARGE SCALE GENOMIC DNA]</scope>
    <source>
        <strain evidence="2 3">NIES-2285</strain>
    </source>
</reference>
<feature type="compositionally biased region" description="Low complexity" evidence="1">
    <location>
        <begin position="26"/>
        <end position="38"/>
    </location>
</feature>
<dbReference type="AlphaFoldDB" id="A0A1Y1IEH1"/>
<feature type="region of interest" description="Disordered" evidence="1">
    <location>
        <begin position="219"/>
        <end position="257"/>
    </location>
</feature>
<dbReference type="OMA" id="GVACKND"/>
<feature type="region of interest" description="Disordered" evidence="1">
    <location>
        <begin position="1"/>
        <end position="47"/>
    </location>
</feature>
<sequence length="257" mass="27706">QHLWQRGGRPHLKEGRVERAQESVAGSSSGRPGLGPSLHPQSCERNGERPLLPIVRLAIQRTKGKILDELPARDDVDALVEKETNEVCRGALLQQLDANPKSEADESERGNALLTRGKAGQGLNRPDENNRKDTRAPEVTSTGSPGMCGFANEVTVLQMSRGSEICEGAVSTRLSAKRREAREPAPKEIQFSKASMSGLIQVSTEPTTGVACKNDIAPQDAQATMDEHGGADDPSVQARGALPQMGDQQYARELPRC</sequence>
<feature type="compositionally biased region" description="Basic and acidic residues" evidence="1">
    <location>
        <begin position="11"/>
        <end position="21"/>
    </location>
</feature>
<feature type="non-terminal residue" evidence="2">
    <location>
        <position position="1"/>
    </location>
</feature>
<organism evidence="2 3">
    <name type="scientific">Klebsormidium nitens</name>
    <name type="common">Green alga</name>
    <name type="synonym">Ulothrix nitens</name>
    <dbReference type="NCBI Taxonomy" id="105231"/>
    <lineage>
        <taxon>Eukaryota</taxon>
        <taxon>Viridiplantae</taxon>
        <taxon>Streptophyta</taxon>
        <taxon>Klebsormidiophyceae</taxon>
        <taxon>Klebsormidiales</taxon>
        <taxon>Klebsormidiaceae</taxon>
        <taxon>Klebsormidium</taxon>
    </lineage>
</organism>
<name>A0A1Y1IEH1_KLENI</name>